<gene>
    <name evidence="7" type="ORF">NX801_16620</name>
</gene>
<dbReference type="InterPro" id="IPR012506">
    <property type="entry name" value="TMEM86B-like"/>
</dbReference>
<name>A0ABT2CIL3_9ACTN</name>
<feature type="transmembrane region" description="Helical" evidence="6">
    <location>
        <begin position="102"/>
        <end position="121"/>
    </location>
</feature>
<protein>
    <submittedName>
        <fullName evidence="7">Lysoplasmalogenase</fullName>
    </submittedName>
</protein>
<feature type="transmembrane region" description="Helical" evidence="6">
    <location>
        <begin position="182"/>
        <end position="201"/>
    </location>
</feature>
<keyword evidence="4 6" id="KW-1133">Transmembrane helix</keyword>
<keyword evidence="5 6" id="KW-0472">Membrane</keyword>
<dbReference type="Proteomes" id="UP001431313">
    <property type="component" value="Unassembled WGS sequence"/>
</dbReference>
<evidence type="ECO:0000256" key="4">
    <source>
        <dbReference type="ARBA" id="ARBA00022989"/>
    </source>
</evidence>
<feature type="transmembrane region" description="Helical" evidence="6">
    <location>
        <begin position="71"/>
        <end position="90"/>
    </location>
</feature>
<evidence type="ECO:0000313" key="8">
    <source>
        <dbReference type="Proteomes" id="UP001431313"/>
    </source>
</evidence>
<evidence type="ECO:0000256" key="3">
    <source>
        <dbReference type="ARBA" id="ARBA00022692"/>
    </source>
</evidence>
<keyword evidence="3 6" id="KW-0812">Transmembrane</keyword>
<keyword evidence="8" id="KW-1185">Reference proteome</keyword>
<evidence type="ECO:0000256" key="6">
    <source>
        <dbReference type="SAM" id="Phobius"/>
    </source>
</evidence>
<proteinExistence type="inferred from homology"/>
<evidence type="ECO:0000256" key="2">
    <source>
        <dbReference type="ARBA" id="ARBA00007375"/>
    </source>
</evidence>
<comment type="subcellular location">
    <subcellularLocation>
        <location evidence="1">Membrane</location>
        <topology evidence="1">Multi-pass membrane protein</topology>
    </subcellularLocation>
</comment>
<dbReference type="PANTHER" id="PTHR31885">
    <property type="entry name" value="GH04784P"/>
    <property type="match status" value="1"/>
</dbReference>
<evidence type="ECO:0000256" key="1">
    <source>
        <dbReference type="ARBA" id="ARBA00004141"/>
    </source>
</evidence>
<comment type="caution">
    <text evidence="7">The sequence shown here is derived from an EMBL/GenBank/DDBJ whole genome shotgun (WGS) entry which is preliminary data.</text>
</comment>
<evidence type="ECO:0000256" key="5">
    <source>
        <dbReference type="ARBA" id="ARBA00023136"/>
    </source>
</evidence>
<comment type="similarity">
    <text evidence="2">Belongs to the TMEM86 family.</text>
</comment>
<dbReference type="PANTHER" id="PTHR31885:SF6">
    <property type="entry name" value="GH04784P"/>
    <property type="match status" value="1"/>
</dbReference>
<dbReference type="Pfam" id="PF07947">
    <property type="entry name" value="YhhN"/>
    <property type="match status" value="1"/>
</dbReference>
<organism evidence="7 8">
    <name type="scientific">Streptomyces pyxinae</name>
    <dbReference type="NCBI Taxonomy" id="2970734"/>
    <lineage>
        <taxon>Bacteria</taxon>
        <taxon>Bacillati</taxon>
        <taxon>Actinomycetota</taxon>
        <taxon>Actinomycetes</taxon>
        <taxon>Kitasatosporales</taxon>
        <taxon>Streptomycetaceae</taxon>
        <taxon>Streptomyces</taxon>
    </lineage>
</organism>
<dbReference type="EMBL" id="JANUGQ010000013">
    <property type="protein sequence ID" value="MCS0637258.1"/>
    <property type="molecule type" value="Genomic_DNA"/>
</dbReference>
<accession>A0ABT2CIL3</accession>
<feature type="transmembrane region" description="Helical" evidence="6">
    <location>
        <begin position="133"/>
        <end position="152"/>
    </location>
</feature>
<sequence length="212" mass="21295">MLLGAFGLAVVTDLTALLGGSATGHLLAKPLLMPLLLAYAAVCRAPRPLLAALVCGWGGDVLLLADGAEWAFLAGMGSFALGHLCYLVAFRGTRRAAAPGRGRVVTGGYGAALVVTVALLWPGLPAGLRLPVAGYATLLTVMARGAAGLGAVAGAGGALFLLSDTLIAGGVAGWPQPPVPDFWIMLSYAAAQYLLVTGILARASAPRPRPGS</sequence>
<evidence type="ECO:0000313" key="7">
    <source>
        <dbReference type="EMBL" id="MCS0637258.1"/>
    </source>
</evidence>
<reference evidence="7" key="1">
    <citation type="submission" date="2022-08" db="EMBL/GenBank/DDBJ databases">
        <authorList>
            <person name="Somphong A."/>
            <person name="Phongsopitanun W."/>
        </authorList>
    </citation>
    <scope>NUCLEOTIDE SEQUENCE</scope>
    <source>
        <strain evidence="7">LP05-1</strain>
    </source>
</reference>